<keyword evidence="1" id="KW-0812">Transmembrane</keyword>
<reference evidence="2 3" key="1">
    <citation type="journal article" date="2019" name="Sci. Rep.">
        <title>Comparative genomics of chytrid fungi reveal insights into the obligate biotrophic and pathogenic lifestyle of Synchytrium endobioticum.</title>
        <authorList>
            <person name="van de Vossenberg B.T.L.H."/>
            <person name="Warris S."/>
            <person name="Nguyen H.D.T."/>
            <person name="van Gent-Pelzer M.P.E."/>
            <person name="Joly D.L."/>
            <person name="van de Geest H.C."/>
            <person name="Bonants P.J.M."/>
            <person name="Smith D.S."/>
            <person name="Levesque C.A."/>
            <person name="van der Lee T.A.J."/>
        </authorList>
    </citation>
    <scope>NUCLEOTIDE SEQUENCE [LARGE SCALE GENOMIC DNA]</scope>
    <source>
        <strain evidence="2 3">CBS 675.73</strain>
    </source>
</reference>
<name>A0A507FKA7_9FUNG</name>
<evidence type="ECO:0000313" key="2">
    <source>
        <dbReference type="EMBL" id="TPX75756.1"/>
    </source>
</evidence>
<dbReference type="SUPFAM" id="SSF47616">
    <property type="entry name" value="GST C-terminal domain-like"/>
    <property type="match status" value="1"/>
</dbReference>
<dbReference type="Proteomes" id="UP000320333">
    <property type="component" value="Unassembled WGS sequence"/>
</dbReference>
<keyword evidence="3" id="KW-1185">Reference proteome</keyword>
<keyword evidence="1" id="KW-0472">Membrane</keyword>
<protein>
    <recommendedName>
        <fullName evidence="4">GST C-terminal domain-containing protein</fullName>
    </recommendedName>
</protein>
<gene>
    <name evidence="2" type="ORF">CcCBS67573_g02967</name>
</gene>
<dbReference type="OrthoDB" id="9988732at2759"/>
<sequence length="396" mass="45076">MGTLITVSWNPLCEQMRWALDRHSSAYVEHDYPWPLHLMATLPHSDPVPHRQQTGVPVWINYKNEVYKRSVVDMFMFLYAHSFNSSLKLYKNPDALSIHEELNAYFAPAATTIYLHLLLTNRALTEKFILSHPRFATHAALQRTFWPIIRLLLHRYYDLSPANLQNSWERVEKVFDTMDMMLQKSGVNTVSPFILGSTFTAADLAFSSIAAFILFPNDEDDGDDIGDAAGVEFPSLSSLPDGVKEKVLRLRKTRAGKHVLRMYATERTNPGSDKIEYRSFPSRYSKENNPWWAENNGARLQHLIYSSLIQYAILWIVVYVSSTSWKGVAVFAAIHVAAAIAAYRGYILHTTTHKLIQQLIFAAFGNPVPTERDLVELAQAEKDLKCGNVESILKLN</sequence>
<feature type="transmembrane region" description="Helical" evidence="1">
    <location>
        <begin position="303"/>
        <end position="322"/>
    </location>
</feature>
<dbReference type="InterPro" id="IPR036282">
    <property type="entry name" value="Glutathione-S-Trfase_C_sf"/>
</dbReference>
<proteinExistence type="predicted"/>
<dbReference type="EMBL" id="QEAP01000069">
    <property type="protein sequence ID" value="TPX75756.1"/>
    <property type="molecule type" value="Genomic_DNA"/>
</dbReference>
<comment type="caution">
    <text evidence="2">The sequence shown here is derived from an EMBL/GenBank/DDBJ whole genome shotgun (WGS) entry which is preliminary data.</text>
</comment>
<feature type="transmembrane region" description="Helical" evidence="1">
    <location>
        <begin position="328"/>
        <end position="347"/>
    </location>
</feature>
<evidence type="ECO:0000313" key="3">
    <source>
        <dbReference type="Proteomes" id="UP000320333"/>
    </source>
</evidence>
<dbReference type="AlphaFoldDB" id="A0A507FKA7"/>
<accession>A0A507FKA7</accession>
<evidence type="ECO:0008006" key="4">
    <source>
        <dbReference type="Google" id="ProtNLM"/>
    </source>
</evidence>
<evidence type="ECO:0000256" key="1">
    <source>
        <dbReference type="SAM" id="Phobius"/>
    </source>
</evidence>
<keyword evidence="1" id="KW-1133">Transmembrane helix</keyword>
<organism evidence="2 3">
    <name type="scientific">Chytriomyces confervae</name>
    <dbReference type="NCBI Taxonomy" id="246404"/>
    <lineage>
        <taxon>Eukaryota</taxon>
        <taxon>Fungi</taxon>
        <taxon>Fungi incertae sedis</taxon>
        <taxon>Chytridiomycota</taxon>
        <taxon>Chytridiomycota incertae sedis</taxon>
        <taxon>Chytridiomycetes</taxon>
        <taxon>Chytridiales</taxon>
        <taxon>Chytriomycetaceae</taxon>
        <taxon>Chytriomyces</taxon>
    </lineage>
</organism>